<name>A0ABT5GG45_9MICO</name>
<sequence>MPMRAGWTVRAASPGWVSFGTPGSETEGGNLLRPTCVATAAGLPAPLPDDVVAWLLQRADLDADVVEDMQVDGRQGQLVTVGGDTLLWCTDPSSSGCFGSNRAYAVFPTPEGVIVVEGFGETPQRSIDNTRALAQTLTFD</sequence>
<dbReference type="RefSeq" id="WP_272461444.1">
    <property type="nucleotide sequence ID" value="NZ_JAPFQL010000020.1"/>
</dbReference>
<comment type="caution">
    <text evidence="1">The sequence shown here is derived from an EMBL/GenBank/DDBJ whole genome shotgun (WGS) entry which is preliminary data.</text>
</comment>
<proteinExistence type="predicted"/>
<dbReference type="Proteomes" id="UP001150259">
    <property type="component" value="Unassembled WGS sequence"/>
</dbReference>
<protein>
    <submittedName>
        <fullName evidence="1">Uncharacterized protein</fullName>
    </submittedName>
</protein>
<reference evidence="1 2" key="1">
    <citation type="submission" date="2022-11" db="EMBL/GenBank/DDBJ databases">
        <title>Anaerobic phenanthrene biodegradation by a DNRA strain PheN6.</title>
        <authorList>
            <person name="Zhang Z."/>
        </authorList>
    </citation>
    <scope>NUCLEOTIDE SEQUENCE [LARGE SCALE GENOMIC DNA]</scope>
    <source>
        <strain evidence="1 2">PheN6</strain>
    </source>
</reference>
<evidence type="ECO:0000313" key="1">
    <source>
        <dbReference type="EMBL" id="MDC5696870.1"/>
    </source>
</evidence>
<evidence type="ECO:0000313" key="2">
    <source>
        <dbReference type="Proteomes" id="UP001150259"/>
    </source>
</evidence>
<dbReference type="EMBL" id="JAPFQL010000020">
    <property type="protein sequence ID" value="MDC5696870.1"/>
    <property type="molecule type" value="Genomic_DNA"/>
</dbReference>
<gene>
    <name evidence="1" type="ORF">OO014_06330</name>
</gene>
<organism evidence="1 2">
    <name type="scientific">Intrasporangium calvum</name>
    <dbReference type="NCBI Taxonomy" id="53358"/>
    <lineage>
        <taxon>Bacteria</taxon>
        <taxon>Bacillati</taxon>
        <taxon>Actinomycetota</taxon>
        <taxon>Actinomycetes</taxon>
        <taxon>Micrococcales</taxon>
        <taxon>Intrasporangiaceae</taxon>
        <taxon>Intrasporangium</taxon>
    </lineage>
</organism>
<keyword evidence="2" id="KW-1185">Reference proteome</keyword>
<accession>A0ABT5GG45</accession>